<dbReference type="Proteomes" id="UP000693981">
    <property type="component" value="Unassembled WGS sequence"/>
</dbReference>
<keyword evidence="3" id="KW-1185">Reference proteome</keyword>
<gene>
    <name evidence="2" type="ORF">PHYBOEH_003465</name>
</gene>
<evidence type="ECO:0000313" key="2">
    <source>
        <dbReference type="EMBL" id="KAG7395591.1"/>
    </source>
</evidence>
<evidence type="ECO:0000313" key="3">
    <source>
        <dbReference type="Proteomes" id="UP000693981"/>
    </source>
</evidence>
<dbReference type="OrthoDB" id="199838at2759"/>
<sequence length="347" mass="40422">MVDRKKKPASAYAHYQKLSRDFDSLEREMQSHESVQRDLEAQLERAQAKLRASRAEERQAEKDNWEQERDRQLEMLVQQQSAVDAIRTQVESLDAEELRLQAEMEVIRERQQEVTDTEAQRIRRLVHDRTSLLEDELTKGKMDLDYIANVISSARRQELKREIKREANKTTSPSVQSLVQDVQDRRRREFEASEANFQERMHAFQLEKEALAKKAKALRVTKQRALQILSQNQQLAIKEYFDTTQPAQLREASEKSVPSLNFGEILHSLNQSGAYVEQVQILESERNSGRRELANALNEAHLIVEQGPGRVEDIQKRLADRKAEAQRLGIELLKEVHNQQKKFWSSS</sequence>
<evidence type="ECO:0000256" key="1">
    <source>
        <dbReference type="SAM" id="MobiDB-lite"/>
    </source>
</evidence>
<accession>A0A8T1WQU7</accession>
<organism evidence="2 3">
    <name type="scientific">Phytophthora boehmeriae</name>
    <dbReference type="NCBI Taxonomy" id="109152"/>
    <lineage>
        <taxon>Eukaryota</taxon>
        <taxon>Sar</taxon>
        <taxon>Stramenopiles</taxon>
        <taxon>Oomycota</taxon>
        <taxon>Peronosporomycetes</taxon>
        <taxon>Peronosporales</taxon>
        <taxon>Peronosporaceae</taxon>
        <taxon>Phytophthora</taxon>
    </lineage>
</organism>
<name>A0A8T1WQU7_9STRA</name>
<reference evidence="2" key="1">
    <citation type="submission" date="2021-02" db="EMBL/GenBank/DDBJ databases">
        <authorList>
            <person name="Palmer J.M."/>
        </authorList>
    </citation>
    <scope>NUCLEOTIDE SEQUENCE</scope>
    <source>
        <strain evidence="2">SCRP23</strain>
    </source>
</reference>
<proteinExistence type="predicted"/>
<comment type="caution">
    <text evidence="2">The sequence shown here is derived from an EMBL/GenBank/DDBJ whole genome shotgun (WGS) entry which is preliminary data.</text>
</comment>
<dbReference type="AlphaFoldDB" id="A0A8T1WQU7"/>
<protein>
    <submittedName>
        <fullName evidence="2">Uncharacterized protein</fullName>
    </submittedName>
</protein>
<dbReference type="EMBL" id="JAGDFL010000199">
    <property type="protein sequence ID" value="KAG7395591.1"/>
    <property type="molecule type" value="Genomic_DNA"/>
</dbReference>
<feature type="region of interest" description="Disordered" evidence="1">
    <location>
        <begin position="46"/>
        <end position="67"/>
    </location>
</feature>